<proteinExistence type="predicted"/>
<protein>
    <submittedName>
        <fullName evidence="1">Uncharacterized protein</fullName>
    </submittedName>
</protein>
<evidence type="ECO:0000313" key="1">
    <source>
        <dbReference type="EMBL" id="KAJ1092179.1"/>
    </source>
</evidence>
<evidence type="ECO:0000313" key="2">
    <source>
        <dbReference type="Proteomes" id="UP001066276"/>
    </source>
</evidence>
<gene>
    <name evidence="1" type="ORF">NDU88_005291</name>
</gene>
<comment type="caution">
    <text evidence="1">The sequence shown here is derived from an EMBL/GenBank/DDBJ whole genome shotgun (WGS) entry which is preliminary data.</text>
</comment>
<keyword evidence="2" id="KW-1185">Reference proteome</keyword>
<dbReference type="Proteomes" id="UP001066276">
    <property type="component" value="Chromosome 11"/>
</dbReference>
<sequence length="114" mass="12594">MTHMRIAEEEVAWKKRGCVPDFLTPTDDALFFFPQMGLMSFGPCSSLRCGDLRCPQGRFIEILGVGGEVTGLHHSSSALHQIFCHIAGAVSILRPRSRAASFRLGCAFILWAVR</sequence>
<accession>A0AAV7LP53</accession>
<reference evidence="1" key="1">
    <citation type="journal article" date="2022" name="bioRxiv">
        <title>Sequencing and chromosome-scale assembly of the giantPleurodeles waltlgenome.</title>
        <authorList>
            <person name="Brown T."/>
            <person name="Elewa A."/>
            <person name="Iarovenko S."/>
            <person name="Subramanian E."/>
            <person name="Araus A.J."/>
            <person name="Petzold A."/>
            <person name="Susuki M."/>
            <person name="Suzuki K.-i.T."/>
            <person name="Hayashi T."/>
            <person name="Toyoda A."/>
            <person name="Oliveira C."/>
            <person name="Osipova E."/>
            <person name="Leigh N.D."/>
            <person name="Simon A."/>
            <person name="Yun M.H."/>
        </authorList>
    </citation>
    <scope>NUCLEOTIDE SEQUENCE</scope>
    <source>
        <strain evidence="1">20211129_DDA</strain>
        <tissue evidence="1">Liver</tissue>
    </source>
</reference>
<dbReference type="EMBL" id="JANPWB010000015">
    <property type="protein sequence ID" value="KAJ1092179.1"/>
    <property type="molecule type" value="Genomic_DNA"/>
</dbReference>
<name>A0AAV7LP53_PLEWA</name>
<organism evidence="1 2">
    <name type="scientific">Pleurodeles waltl</name>
    <name type="common">Iberian ribbed newt</name>
    <dbReference type="NCBI Taxonomy" id="8319"/>
    <lineage>
        <taxon>Eukaryota</taxon>
        <taxon>Metazoa</taxon>
        <taxon>Chordata</taxon>
        <taxon>Craniata</taxon>
        <taxon>Vertebrata</taxon>
        <taxon>Euteleostomi</taxon>
        <taxon>Amphibia</taxon>
        <taxon>Batrachia</taxon>
        <taxon>Caudata</taxon>
        <taxon>Salamandroidea</taxon>
        <taxon>Salamandridae</taxon>
        <taxon>Pleurodelinae</taxon>
        <taxon>Pleurodeles</taxon>
    </lineage>
</organism>
<dbReference type="AlphaFoldDB" id="A0AAV7LP53"/>